<keyword evidence="5 14" id="KW-0812">Transmembrane</keyword>
<dbReference type="HOGENOM" id="CLU_051287_0_0_1"/>
<dbReference type="EMBL" id="AHAT01003609">
    <property type="status" value="NOT_ANNOTATED_CDS"/>
    <property type="molecule type" value="Genomic_DNA"/>
</dbReference>
<keyword evidence="18" id="KW-1185">Reference proteome</keyword>
<comment type="subcellular location">
    <subcellularLocation>
        <location evidence="1">Membrane</location>
        <topology evidence="1">Single-pass type I membrane protein</topology>
    </subcellularLocation>
    <subcellularLocation>
        <location evidence="2">Secreted</location>
    </subcellularLocation>
</comment>
<dbReference type="InterPro" id="IPR003598">
    <property type="entry name" value="Ig_sub2"/>
</dbReference>
<proteinExistence type="inferred from homology"/>
<evidence type="ECO:0000256" key="3">
    <source>
        <dbReference type="ARBA" id="ARBA00009752"/>
    </source>
</evidence>
<keyword evidence="11" id="KW-0675">Receptor</keyword>
<organism evidence="17 18">
    <name type="scientific">Lepisosteus oculatus</name>
    <name type="common">Spotted gar</name>
    <dbReference type="NCBI Taxonomy" id="7918"/>
    <lineage>
        <taxon>Eukaryota</taxon>
        <taxon>Metazoa</taxon>
        <taxon>Chordata</taxon>
        <taxon>Craniata</taxon>
        <taxon>Vertebrata</taxon>
        <taxon>Euteleostomi</taxon>
        <taxon>Actinopterygii</taxon>
        <taxon>Neopterygii</taxon>
        <taxon>Holostei</taxon>
        <taxon>Semionotiformes</taxon>
        <taxon>Lepisosteidae</taxon>
        <taxon>Lepisosteus</taxon>
    </lineage>
</organism>
<dbReference type="GO" id="GO:0005886">
    <property type="term" value="C:plasma membrane"/>
    <property type="evidence" value="ECO:0000318"/>
    <property type="project" value="GO_Central"/>
</dbReference>
<feature type="signal peptide" evidence="15">
    <location>
        <begin position="1"/>
        <end position="25"/>
    </location>
</feature>
<dbReference type="PROSITE" id="PS50835">
    <property type="entry name" value="IG_LIKE"/>
    <property type="match status" value="4"/>
</dbReference>
<dbReference type="PRINTS" id="PR01539">
    <property type="entry name" value="INTRLEUKN1R2"/>
</dbReference>
<keyword evidence="12" id="KW-0325">Glycoprotein</keyword>
<evidence type="ECO:0000256" key="6">
    <source>
        <dbReference type="ARBA" id="ARBA00022729"/>
    </source>
</evidence>
<protein>
    <submittedName>
        <fullName evidence="17">Interleukin 1 receptor type 2</fullName>
    </submittedName>
</protein>
<sequence>MLLWDKPHLVSPALLIVSLVSRASAFRLPQMPTKECVQFPPEDTLYALQGEAVVLKCHSLARYLGRSAEPGFTFQWVNNSAGQVISAQGGRVHTQGELLWFLPAVVRDSGNYSCILRNASYCLVSPFSLRVYESKHDNLNDLSFTNTADSGSNGRVFCPRLTEYMKSAKTEELKWYKESTPIPASQNKTRYKKTGTSLLIRDVKSGDEGYYTCELNFPFNNTHYKVSRVIKLQITAQPVKPRITNPLNNTVETSLGSTLLVPCKVFMGFQTTQQPYIMWLANNSYVFMDFPDKRVTEGPEYVLTEPEGNFAGLDLIISQVRQEDVSTEFKCIARNGLGSHESTVKIKLIDEIPAPRIIYPVNVIFVSRLGSSLIIPCRVNTGHQLENATEVTWLMNGREIEDSFMSGRVTQEDKRVYSKNGTIYSEIILIFSEVREEDTRAEIKCVAQNSKGYHEVIVQVNLEDSKLTWLIVGLTGTATFLSVVCIFLYHLFKPRSKKDYFLAKS</sequence>
<feature type="domain" description="Ig-like" evidence="16">
    <location>
        <begin position="126"/>
        <end position="231"/>
    </location>
</feature>
<feature type="transmembrane region" description="Helical" evidence="14">
    <location>
        <begin position="467"/>
        <end position="492"/>
    </location>
</feature>
<dbReference type="Pfam" id="PF00047">
    <property type="entry name" value="ig"/>
    <property type="match status" value="1"/>
</dbReference>
<dbReference type="InterPro" id="IPR015621">
    <property type="entry name" value="IL-1_rcpt_fam"/>
</dbReference>
<evidence type="ECO:0000256" key="1">
    <source>
        <dbReference type="ARBA" id="ARBA00004479"/>
    </source>
</evidence>
<keyword evidence="9 14" id="KW-0472">Membrane</keyword>
<evidence type="ECO:0000256" key="9">
    <source>
        <dbReference type="ARBA" id="ARBA00023136"/>
    </source>
</evidence>
<comment type="similarity">
    <text evidence="3">Belongs to the interleukin-1 receptor family.</text>
</comment>
<dbReference type="PRINTS" id="PR01536">
    <property type="entry name" value="INTRLKN1R12F"/>
</dbReference>
<keyword evidence="10" id="KW-1015">Disulfide bond</keyword>
<feature type="chain" id="PRO_5004868954" evidence="15">
    <location>
        <begin position="26"/>
        <end position="505"/>
    </location>
</feature>
<dbReference type="InParanoid" id="W5MXI9"/>
<evidence type="ECO:0000256" key="12">
    <source>
        <dbReference type="ARBA" id="ARBA00023180"/>
    </source>
</evidence>
<evidence type="ECO:0000256" key="15">
    <source>
        <dbReference type="SAM" id="SignalP"/>
    </source>
</evidence>
<dbReference type="GO" id="GO:0004910">
    <property type="term" value="F:interleukin-1, type II, blocking receptor activity"/>
    <property type="evidence" value="ECO:0007669"/>
    <property type="project" value="InterPro"/>
</dbReference>
<dbReference type="InterPro" id="IPR004077">
    <property type="entry name" value="IL-1_rcpt_II-typ"/>
</dbReference>
<evidence type="ECO:0000259" key="16">
    <source>
        <dbReference type="PROSITE" id="PS50835"/>
    </source>
</evidence>
<dbReference type="eggNOG" id="ENOG502QVTS">
    <property type="taxonomic scope" value="Eukaryota"/>
</dbReference>
<name>W5MXI9_LEPOC</name>
<dbReference type="InterPro" id="IPR007110">
    <property type="entry name" value="Ig-like_dom"/>
</dbReference>
<dbReference type="Gene3D" id="2.60.40.10">
    <property type="entry name" value="Immunoglobulins"/>
    <property type="match status" value="4"/>
</dbReference>
<dbReference type="InterPro" id="IPR013783">
    <property type="entry name" value="Ig-like_fold"/>
</dbReference>
<keyword evidence="8 14" id="KW-1133">Transmembrane helix</keyword>
<evidence type="ECO:0000256" key="13">
    <source>
        <dbReference type="ARBA" id="ARBA00023319"/>
    </source>
</evidence>
<keyword evidence="13" id="KW-0393">Immunoglobulin domain</keyword>
<keyword evidence="7" id="KW-0677">Repeat</keyword>
<dbReference type="Proteomes" id="UP000018468">
    <property type="component" value="Linkage group LG17"/>
</dbReference>
<dbReference type="InterPro" id="IPR003599">
    <property type="entry name" value="Ig_sub"/>
</dbReference>
<dbReference type="OrthoDB" id="9881731at2759"/>
<dbReference type="GO" id="GO:0007166">
    <property type="term" value="P:cell surface receptor signaling pathway"/>
    <property type="evidence" value="ECO:0000318"/>
    <property type="project" value="GO_Central"/>
</dbReference>
<dbReference type="SUPFAM" id="SSF48726">
    <property type="entry name" value="Immunoglobulin"/>
    <property type="match status" value="4"/>
</dbReference>
<feature type="domain" description="Ig-like" evidence="16">
    <location>
        <begin position="355"/>
        <end position="461"/>
    </location>
</feature>
<dbReference type="InterPro" id="IPR036179">
    <property type="entry name" value="Ig-like_dom_sf"/>
</dbReference>
<evidence type="ECO:0000256" key="8">
    <source>
        <dbReference type="ARBA" id="ARBA00022989"/>
    </source>
</evidence>
<feature type="domain" description="Ig-like" evidence="16">
    <location>
        <begin position="29"/>
        <end position="125"/>
    </location>
</feature>
<feature type="domain" description="Ig-like" evidence="16">
    <location>
        <begin position="241"/>
        <end position="347"/>
    </location>
</feature>
<dbReference type="Ensembl" id="ENSLOCT00000013126.1">
    <property type="protein sequence ID" value="ENSLOCP00000013098.1"/>
    <property type="gene ID" value="ENSLOCG00000010694.1"/>
</dbReference>
<dbReference type="SMART" id="SM00409">
    <property type="entry name" value="IG"/>
    <property type="match status" value="4"/>
</dbReference>
<evidence type="ECO:0000313" key="18">
    <source>
        <dbReference type="Proteomes" id="UP000018468"/>
    </source>
</evidence>
<dbReference type="InterPro" id="IPR013151">
    <property type="entry name" value="Immunoglobulin_dom"/>
</dbReference>
<dbReference type="Bgee" id="ENSLOCG00000010694">
    <property type="expression patterns" value="Expressed in heart and 11 other cell types or tissues"/>
</dbReference>
<evidence type="ECO:0000256" key="2">
    <source>
        <dbReference type="ARBA" id="ARBA00004613"/>
    </source>
</evidence>
<dbReference type="STRING" id="7918.ENSLOCP00000013098"/>
<dbReference type="GO" id="GO:0005576">
    <property type="term" value="C:extracellular region"/>
    <property type="evidence" value="ECO:0007669"/>
    <property type="project" value="UniProtKB-SubCell"/>
</dbReference>
<accession>W5MXI9</accession>
<dbReference type="InterPro" id="IPR004074">
    <property type="entry name" value="IL-1_rcpt_I/II-typ"/>
</dbReference>
<evidence type="ECO:0000256" key="11">
    <source>
        <dbReference type="ARBA" id="ARBA00023170"/>
    </source>
</evidence>
<dbReference type="GeneTree" id="ENSGT01090000259985"/>
<dbReference type="RefSeq" id="XP_015219616.1">
    <property type="nucleotide sequence ID" value="XM_015364130.1"/>
</dbReference>
<dbReference type="PANTHER" id="PTHR11890:SF3">
    <property type="entry name" value="INTERLEUKIN-1 RECEPTOR TYPE 2"/>
    <property type="match status" value="1"/>
</dbReference>
<keyword evidence="4" id="KW-0964">Secreted</keyword>
<evidence type="ECO:0000256" key="5">
    <source>
        <dbReference type="ARBA" id="ARBA00022692"/>
    </source>
</evidence>
<reference evidence="17" key="3">
    <citation type="submission" date="2025-09" db="UniProtKB">
        <authorList>
            <consortium name="Ensembl"/>
        </authorList>
    </citation>
    <scope>IDENTIFICATION</scope>
</reference>
<evidence type="ECO:0000313" key="17">
    <source>
        <dbReference type="Ensembl" id="ENSLOCP00000013098.1"/>
    </source>
</evidence>
<dbReference type="AlphaFoldDB" id="W5MXI9"/>
<keyword evidence="6 15" id="KW-0732">Signal</keyword>
<reference evidence="18" key="1">
    <citation type="submission" date="2011-12" db="EMBL/GenBank/DDBJ databases">
        <title>The Draft Genome of Lepisosteus oculatus.</title>
        <authorList>
            <consortium name="The Broad Institute Genome Assembly &amp; Analysis Group"/>
            <consortium name="Computational R&amp;D Group"/>
            <consortium name="and Sequencing Platform"/>
            <person name="Di Palma F."/>
            <person name="Alfoldi J."/>
            <person name="Johnson J."/>
            <person name="Berlin A."/>
            <person name="Gnerre S."/>
            <person name="Jaffe D."/>
            <person name="MacCallum I."/>
            <person name="Young S."/>
            <person name="Walker B.J."/>
            <person name="Lander E.S."/>
            <person name="Lindblad-Toh K."/>
        </authorList>
    </citation>
    <scope>NUCLEOTIDE SEQUENCE [LARGE SCALE GENOMIC DNA]</scope>
</reference>
<dbReference type="KEGG" id="loc:102698656"/>
<dbReference type="OMA" id="KCIARNG"/>
<reference evidence="17" key="2">
    <citation type="submission" date="2025-08" db="UniProtKB">
        <authorList>
            <consortium name="Ensembl"/>
        </authorList>
    </citation>
    <scope>IDENTIFICATION</scope>
</reference>
<evidence type="ECO:0000256" key="4">
    <source>
        <dbReference type="ARBA" id="ARBA00022525"/>
    </source>
</evidence>
<dbReference type="SMART" id="SM00408">
    <property type="entry name" value="IGc2"/>
    <property type="match status" value="3"/>
</dbReference>
<evidence type="ECO:0000256" key="14">
    <source>
        <dbReference type="SAM" id="Phobius"/>
    </source>
</evidence>
<evidence type="ECO:0000256" key="10">
    <source>
        <dbReference type="ARBA" id="ARBA00023157"/>
    </source>
</evidence>
<dbReference type="FunFam" id="2.60.40.10:FF:000188">
    <property type="entry name" value="Interleukin-1 receptor accessory protein-like 1"/>
    <property type="match status" value="1"/>
</dbReference>
<evidence type="ECO:0000256" key="7">
    <source>
        <dbReference type="ARBA" id="ARBA00022737"/>
    </source>
</evidence>
<dbReference type="GO" id="GO:0009986">
    <property type="term" value="C:cell surface"/>
    <property type="evidence" value="ECO:0000318"/>
    <property type="project" value="GO_Central"/>
</dbReference>
<dbReference type="PANTHER" id="PTHR11890">
    <property type="entry name" value="INTERLEUKIN-1 RECEPTOR FAMILY MEMBER"/>
    <property type="match status" value="1"/>
</dbReference>
<dbReference type="GeneID" id="102698656"/>